<organism evidence="1 2">
    <name type="scientific">Stephania japonica</name>
    <dbReference type="NCBI Taxonomy" id="461633"/>
    <lineage>
        <taxon>Eukaryota</taxon>
        <taxon>Viridiplantae</taxon>
        <taxon>Streptophyta</taxon>
        <taxon>Embryophyta</taxon>
        <taxon>Tracheophyta</taxon>
        <taxon>Spermatophyta</taxon>
        <taxon>Magnoliopsida</taxon>
        <taxon>Ranunculales</taxon>
        <taxon>Menispermaceae</taxon>
        <taxon>Menispermoideae</taxon>
        <taxon>Cissampelideae</taxon>
        <taxon>Stephania</taxon>
    </lineage>
</organism>
<proteinExistence type="predicted"/>
<comment type="caution">
    <text evidence="1">The sequence shown here is derived from an EMBL/GenBank/DDBJ whole genome shotgun (WGS) entry which is preliminary data.</text>
</comment>
<dbReference type="Proteomes" id="UP001417504">
    <property type="component" value="Unassembled WGS sequence"/>
</dbReference>
<name>A0AAP0PUW8_9MAGN</name>
<dbReference type="EMBL" id="JBBNAE010000001">
    <property type="protein sequence ID" value="KAK9155364.1"/>
    <property type="molecule type" value="Genomic_DNA"/>
</dbReference>
<keyword evidence="2" id="KW-1185">Reference proteome</keyword>
<evidence type="ECO:0000313" key="1">
    <source>
        <dbReference type="EMBL" id="KAK9155364.1"/>
    </source>
</evidence>
<protein>
    <submittedName>
        <fullName evidence="1">Uncharacterized protein</fullName>
    </submittedName>
</protein>
<sequence length="117" mass="12524">MDKIHCLGFPFCPRPMAAKIDHRNAVTAVILEGSFSSALAFTLAFNSAIFEASNRKTFITAAETSGNSPKLGTTSIGGNTDAKSNLGCNTDDPHFAMEAQPSMNVQWPRASEILCDK</sequence>
<dbReference type="AlphaFoldDB" id="A0AAP0PUW8"/>
<evidence type="ECO:0000313" key="2">
    <source>
        <dbReference type="Proteomes" id="UP001417504"/>
    </source>
</evidence>
<accession>A0AAP0PUW8</accession>
<gene>
    <name evidence="1" type="ORF">Sjap_002844</name>
</gene>
<reference evidence="1 2" key="1">
    <citation type="submission" date="2024-01" db="EMBL/GenBank/DDBJ databases">
        <title>Genome assemblies of Stephania.</title>
        <authorList>
            <person name="Yang L."/>
        </authorList>
    </citation>
    <scope>NUCLEOTIDE SEQUENCE [LARGE SCALE GENOMIC DNA]</scope>
    <source>
        <strain evidence="1">QJT</strain>
        <tissue evidence="1">Leaf</tissue>
    </source>
</reference>